<feature type="chain" id="PRO_5035647037" description="Catalase" evidence="16">
    <location>
        <begin position="17"/>
        <end position="733"/>
    </location>
</feature>
<evidence type="ECO:0000256" key="4">
    <source>
        <dbReference type="ARBA" id="ARBA00022559"/>
    </source>
</evidence>
<dbReference type="PANTHER" id="PTHR42821">
    <property type="entry name" value="CATALASE"/>
    <property type="match status" value="1"/>
</dbReference>
<dbReference type="Gene3D" id="1.20.1370.20">
    <property type="match status" value="1"/>
</dbReference>
<organism evidence="19 20">
    <name type="scientific">Didymodactylos carnosus</name>
    <dbReference type="NCBI Taxonomy" id="1234261"/>
    <lineage>
        <taxon>Eukaryota</taxon>
        <taxon>Metazoa</taxon>
        <taxon>Spiralia</taxon>
        <taxon>Gnathifera</taxon>
        <taxon>Rotifera</taxon>
        <taxon>Eurotatoria</taxon>
        <taxon>Bdelloidea</taxon>
        <taxon>Philodinida</taxon>
        <taxon>Philodinidae</taxon>
        <taxon>Didymodactylos</taxon>
    </lineage>
</organism>
<dbReference type="InterPro" id="IPR043156">
    <property type="entry name" value="Catalase_clade2_helical"/>
</dbReference>
<dbReference type="EMBL" id="CAJNOK010010464">
    <property type="protein sequence ID" value="CAF1116442.1"/>
    <property type="molecule type" value="Genomic_DNA"/>
</dbReference>
<dbReference type="InterPro" id="IPR024712">
    <property type="entry name" value="Catalase_clade2"/>
</dbReference>
<comment type="function">
    <text evidence="10">Occurs in almost all aerobically respiring organisms and serves to protect cells from the toxic effects of hydrogen peroxide.</text>
</comment>
<evidence type="ECO:0000256" key="15">
    <source>
        <dbReference type="RuleBase" id="RU004142"/>
    </source>
</evidence>
<dbReference type="Pfam" id="PF18011">
    <property type="entry name" value="Catalase_C"/>
    <property type="match status" value="1"/>
</dbReference>
<feature type="cross-link" description="3'-histidyl-3-tyrosine (His-Tyr)" evidence="13">
    <location>
        <begin position="373"/>
        <end position="396"/>
    </location>
</feature>
<keyword evidence="5 10" id="KW-0349">Heme</keyword>
<dbReference type="Gene3D" id="3.40.50.880">
    <property type="match status" value="1"/>
</dbReference>
<dbReference type="GO" id="GO:0004096">
    <property type="term" value="F:catalase activity"/>
    <property type="evidence" value="ECO:0007669"/>
    <property type="project" value="UniProtKB-UniRule"/>
</dbReference>
<dbReference type="PROSITE" id="PS00437">
    <property type="entry name" value="CATALASE_1"/>
    <property type="match status" value="1"/>
</dbReference>
<dbReference type="PROSITE" id="PS00438">
    <property type="entry name" value="CATALASE_2"/>
    <property type="match status" value="1"/>
</dbReference>
<dbReference type="FunFam" id="2.40.180.10:FF:000003">
    <property type="entry name" value="Catalase"/>
    <property type="match status" value="1"/>
</dbReference>
<dbReference type="GO" id="GO:0006979">
    <property type="term" value="P:response to oxidative stress"/>
    <property type="evidence" value="ECO:0007669"/>
    <property type="project" value="InterPro"/>
</dbReference>
<protein>
    <recommendedName>
        <fullName evidence="3 10">Catalase</fullName>
        <ecNumber evidence="3 10">1.11.1.6</ecNumber>
    </recommendedName>
</protein>
<keyword evidence="16" id="KW-0732">Signal</keyword>
<comment type="function">
    <text evidence="15">Catalyzes the degradation of hydrogen peroxide (H(2)O(2)) generated by peroxisomal oxidases to water and oxygen, thereby protecting cells from the toxic effects of hydrogen peroxide.</text>
</comment>
<dbReference type="AlphaFoldDB" id="A0A8S2L5B9"/>
<evidence type="ECO:0000256" key="5">
    <source>
        <dbReference type="ARBA" id="ARBA00022617"/>
    </source>
</evidence>
<dbReference type="InterPro" id="IPR010582">
    <property type="entry name" value="Catalase_immune_responsive"/>
</dbReference>
<dbReference type="CDD" id="cd03132">
    <property type="entry name" value="GATase1_catalase"/>
    <property type="match status" value="1"/>
</dbReference>
<evidence type="ECO:0000256" key="12">
    <source>
        <dbReference type="PIRSR" id="PIRSR038927-2"/>
    </source>
</evidence>
<dbReference type="InterPro" id="IPR041399">
    <property type="entry name" value="Catalase_large_C"/>
</dbReference>
<dbReference type="PROSITE" id="PS51402">
    <property type="entry name" value="CATALASE_3"/>
    <property type="match status" value="1"/>
</dbReference>
<evidence type="ECO:0000256" key="13">
    <source>
        <dbReference type="PIRSR" id="PIRSR038927-4"/>
    </source>
</evidence>
<evidence type="ECO:0000313" key="20">
    <source>
        <dbReference type="Proteomes" id="UP000682733"/>
    </source>
</evidence>
<gene>
    <name evidence="18" type="ORF">OVA965_LOCUS19974</name>
    <name evidence="19" type="ORF">TMI583_LOCUS20217</name>
</gene>
<dbReference type="Pfam" id="PF06628">
    <property type="entry name" value="Catalase-rel"/>
    <property type="match status" value="1"/>
</dbReference>
<dbReference type="GO" id="GO:0005829">
    <property type="term" value="C:cytosol"/>
    <property type="evidence" value="ECO:0007669"/>
    <property type="project" value="TreeGrafter"/>
</dbReference>
<evidence type="ECO:0000256" key="3">
    <source>
        <dbReference type="ARBA" id="ARBA00012314"/>
    </source>
</evidence>
<evidence type="ECO:0000256" key="16">
    <source>
        <dbReference type="SAM" id="SignalP"/>
    </source>
</evidence>
<sequence length="733" mass="83630">MVVYRILLLAVAFALSQNIACENGDCRHNKKNPDTLQAVWRHGTSKDKQLDCFTRNDSNSFITTNWGLKINDSDSLKAGQRGPTLLEDFEFREKITHFDHERIPERVVHARGSAAHGYFQSYSDWSNLTRAKFLRDPSIKTPVFVRFSTVAGPRGSADTVRDVRGFATKFYTKEGNFDLVGNNIPVFFIQDAIKFPDLIHAVKAEPDRSFPTAASAHDTFYDFISLSPETIHMVLWVLSDRGIPRSYRMMQGFGVHTFRLITEENRAVFVKFHWNPKYGLASLAWDEAQKIAGKDPDFHRRDLWEAIEKGDYPEWELGVQIVKEDEEFEFDFDLLDPTKFIPEELIPVIPLGRMVLNRNPDNFFAETEQSTYHLGHVVPGIGFTNDPLLQGRLFSYLDTQINRHHSANFQNIPINRPAVSIHNNYRDGFMQTVINKGRVAYYPNSLQEGSPHLTPPNHGGYKTYAELTGGPVFRGKSPSFFNFYSQAQLFYNSLTDIEKQHLINALRFELGLVETVSIRKRMIVHFNHIDHEFASRIAQVIDVPVPRTIYPNFNKSSPSVSIEQHPRKTIRTRHVLIYIAEGVELSILNVLVRLLNSKGAYLIFVAPKQGRVRGTNYIATQTFATTDAVLNDAILVPGGQRAVELLLKNYPQYLNGQPIKFLREAYQHGKPIAVIGEGLELLRSAEITLGNGVTFLHSNGDSEAFAHDFAKNILHGRFWYREVLDKKLQQNYD</sequence>
<feature type="active site" evidence="11">
    <location>
        <position position="109"/>
    </location>
</feature>
<dbReference type="InterPro" id="IPR002226">
    <property type="entry name" value="Catalase_haem_BS"/>
</dbReference>
<dbReference type="InterPro" id="IPR011614">
    <property type="entry name" value="Catalase_core"/>
</dbReference>
<feature type="signal peptide" evidence="16">
    <location>
        <begin position="1"/>
        <end position="16"/>
    </location>
</feature>
<dbReference type="GO" id="GO:0020037">
    <property type="term" value="F:heme binding"/>
    <property type="evidence" value="ECO:0007669"/>
    <property type="project" value="UniProtKB-UniRule"/>
</dbReference>
<keyword evidence="4 10" id="KW-0575">Peroxidase</keyword>
<evidence type="ECO:0000256" key="11">
    <source>
        <dbReference type="PIRSR" id="PIRSR038927-1"/>
    </source>
</evidence>
<proteinExistence type="inferred from homology"/>
<dbReference type="EC" id="1.11.1.6" evidence="3 10"/>
<dbReference type="GO" id="GO:0046872">
    <property type="term" value="F:metal ion binding"/>
    <property type="evidence" value="ECO:0007669"/>
    <property type="project" value="UniProtKB-KW"/>
</dbReference>
<evidence type="ECO:0000256" key="7">
    <source>
        <dbReference type="ARBA" id="ARBA00023002"/>
    </source>
</evidence>
<dbReference type="Pfam" id="PF00199">
    <property type="entry name" value="Catalase"/>
    <property type="match status" value="1"/>
</dbReference>
<evidence type="ECO:0000256" key="9">
    <source>
        <dbReference type="ARBA" id="ARBA00023324"/>
    </source>
</evidence>
<evidence type="ECO:0000256" key="10">
    <source>
        <dbReference type="PIRNR" id="PIRNR038927"/>
    </source>
</evidence>
<evidence type="ECO:0000256" key="2">
    <source>
        <dbReference type="ARBA" id="ARBA00005329"/>
    </source>
</evidence>
<dbReference type="InterPro" id="IPR018028">
    <property type="entry name" value="Catalase"/>
</dbReference>
<dbReference type="SMART" id="SM01060">
    <property type="entry name" value="Catalase"/>
    <property type="match status" value="1"/>
</dbReference>
<evidence type="ECO:0000313" key="19">
    <source>
        <dbReference type="EMBL" id="CAF3887145.1"/>
    </source>
</evidence>
<dbReference type="Gene3D" id="2.40.180.10">
    <property type="entry name" value="Catalase core domain"/>
    <property type="match status" value="1"/>
</dbReference>
<evidence type="ECO:0000259" key="17">
    <source>
        <dbReference type="SMART" id="SM01060"/>
    </source>
</evidence>
<dbReference type="Proteomes" id="UP000677228">
    <property type="component" value="Unassembled WGS sequence"/>
</dbReference>
<feature type="active site" evidence="11">
    <location>
        <position position="182"/>
    </location>
</feature>
<dbReference type="InterPro" id="IPR020835">
    <property type="entry name" value="Catalase_sf"/>
</dbReference>
<evidence type="ECO:0000256" key="14">
    <source>
        <dbReference type="RuleBase" id="RU000498"/>
    </source>
</evidence>
<reference evidence="19" key="1">
    <citation type="submission" date="2021-02" db="EMBL/GenBank/DDBJ databases">
        <authorList>
            <person name="Nowell W R."/>
        </authorList>
    </citation>
    <scope>NUCLEOTIDE SEQUENCE</scope>
</reference>
<feature type="domain" description="Catalase core" evidence="17">
    <location>
        <begin position="63"/>
        <end position="450"/>
    </location>
</feature>
<dbReference type="Proteomes" id="UP000682733">
    <property type="component" value="Unassembled WGS sequence"/>
</dbReference>
<name>A0A8S2L5B9_9BILA</name>
<keyword evidence="9 10" id="KW-0376">Hydrogen peroxide</keyword>
<comment type="similarity">
    <text evidence="2 10 14">Belongs to the catalase family.</text>
</comment>
<dbReference type="EMBL" id="CAJOBA010015346">
    <property type="protein sequence ID" value="CAF3887145.1"/>
    <property type="molecule type" value="Genomic_DNA"/>
</dbReference>
<comment type="cofactor">
    <cofactor evidence="1 10 12">
        <name>heme</name>
        <dbReference type="ChEBI" id="CHEBI:30413"/>
    </cofactor>
</comment>
<evidence type="ECO:0000256" key="8">
    <source>
        <dbReference type="ARBA" id="ARBA00023004"/>
    </source>
</evidence>
<dbReference type="PRINTS" id="PR00067">
    <property type="entry name" value="CATALASE"/>
</dbReference>
<feature type="binding site" description="axial binding residue" evidence="12">
    <location>
        <position position="396"/>
    </location>
    <ligand>
        <name>heme</name>
        <dbReference type="ChEBI" id="CHEBI:30413"/>
    </ligand>
    <ligandPart>
        <name>Fe</name>
        <dbReference type="ChEBI" id="CHEBI:18248"/>
    </ligandPart>
</feature>
<evidence type="ECO:0000256" key="6">
    <source>
        <dbReference type="ARBA" id="ARBA00022723"/>
    </source>
</evidence>
<dbReference type="GO" id="GO:0042744">
    <property type="term" value="P:hydrogen peroxide catabolic process"/>
    <property type="evidence" value="ECO:0007669"/>
    <property type="project" value="UniProtKB-UniRule"/>
</dbReference>
<keyword evidence="7 10" id="KW-0560">Oxidoreductase</keyword>
<dbReference type="SUPFAM" id="SSF52317">
    <property type="entry name" value="Class I glutamine amidotransferase-like"/>
    <property type="match status" value="1"/>
</dbReference>
<keyword evidence="6 10" id="KW-0479">Metal-binding</keyword>
<evidence type="ECO:0000313" key="18">
    <source>
        <dbReference type="EMBL" id="CAF1116442.1"/>
    </source>
</evidence>
<dbReference type="PIRSF" id="PIRSF038927">
    <property type="entry name" value="Catalase_clade2"/>
    <property type="match status" value="1"/>
</dbReference>
<evidence type="ECO:0000256" key="1">
    <source>
        <dbReference type="ARBA" id="ARBA00001971"/>
    </source>
</evidence>
<dbReference type="PANTHER" id="PTHR42821:SF1">
    <property type="entry name" value="CATALASE-B"/>
    <property type="match status" value="1"/>
</dbReference>
<accession>A0A8S2L5B9</accession>
<keyword evidence="8 10" id="KW-0408">Iron</keyword>
<dbReference type="SUPFAM" id="SSF56634">
    <property type="entry name" value="Heme-dependent catalase-like"/>
    <property type="match status" value="1"/>
</dbReference>
<dbReference type="InterPro" id="IPR024708">
    <property type="entry name" value="Catalase_AS"/>
</dbReference>
<comment type="catalytic activity">
    <reaction evidence="10 14">
        <text>2 H2O2 = O2 + 2 H2O</text>
        <dbReference type="Rhea" id="RHEA:20309"/>
        <dbReference type="ChEBI" id="CHEBI:15377"/>
        <dbReference type="ChEBI" id="CHEBI:15379"/>
        <dbReference type="ChEBI" id="CHEBI:16240"/>
        <dbReference type="EC" id="1.11.1.6"/>
    </reaction>
</comment>
<dbReference type="InterPro" id="IPR029062">
    <property type="entry name" value="Class_I_gatase-like"/>
</dbReference>
<comment type="caution">
    <text evidence="19">The sequence shown here is derived from an EMBL/GenBank/DDBJ whole genome shotgun (WGS) entry which is preliminary data.</text>
</comment>